<feature type="compositionally biased region" description="Basic residues" evidence="1">
    <location>
        <begin position="1"/>
        <end position="11"/>
    </location>
</feature>
<proteinExistence type="predicted"/>
<comment type="caution">
    <text evidence="2">The sequence shown here is derived from an EMBL/GenBank/DDBJ whole genome shotgun (WGS) entry which is preliminary data.</text>
</comment>
<evidence type="ECO:0000313" key="3">
    <source>
        <dbReference type="Proteomes" id="UP000434172"/>
    </source>
</evidence>
<sequence length="124" mass="12890">MRNPFKAKKQRQTWEGRSRALTLDDPVFKDWDKEELKFEPRHQKSDEELAKKSAASDGGDPSRLSGEHAGSYYNFDSTLGYATVAGAFSGAETGGPSDAGASTDAPDSGASASGGGDPSGGSSA</sequence>
<protein>
    <submittedName>
        <fullName evidence="2">Uncharacterized protein</fullName>
    </submittedName>
</protein>
<accession>A0A8H3ZQ41</accession>
<feature type="compositionally biased region" description="Gly residues" evidence="1">
    <location>
        <begin position="112"/>
        <end position="124"/>
    </location>
</feature>
<evidence type="ECO:0000256" key="1">
    <source>
        <dbReference type="SAM" id="MobiDB-lite"/>
    </source>
</evidence>
<dbReference type="EMBL" id="WOWK01000051">
    <property type="protein sequence ID" value="KAF0323542.1"/>
    <property type="molecule type" value="Genomic_DNA"/>
</dbReference>
<keyword evidence="3" id="KW-1185">Reference proteome</keyword>
<reference evidence="2 3" key="1">
    <citation type="submission" date="2019-12" db="EMBL/GenBank/DDBJ databases">
        <title>A genome sequence resource for the geographically widespread anthracnose pathogen Colletotrichum asianum.</title>
        <authorList>
            <person name="Meng Y."/>
        </authorList>
    </citation>
    <scope>NUCLEOTIDE SEQUENCE [LARGE SCALE GENOMIC DNA]</scope>
    <source>
        <strain evidence="2 3">ICMP 18580</strain>
    </source>
</reference>
<feature type="compositionally biased region" description="Basic and acidic residues" evidence="1">
    <location>
        <begin position="26"/>
        <end position="51"/>
    </location>
</feature>
<name>A0A8H3ZQ41_9PEZI</name>
<feature type="region of interest" description="Disordered" evidence="1">
    <location>
        <begin position="1"/>
        <end position="69"/>
    </location>
</feature>
<dbReference type="Proteomes" id="UP000434172">
    <property type="component" value="Unassembled WGS sequence"/>
</dbReference>
<feature type="compositionally biased region" description="Low complexity" evidence="1">
    <location>
        <begin position="96"/>
        <end position="111"/>
    </location>
</feature>
<dbReference type="AlphaFoldDB" id="A0A8H3ZQ41"/>
<evidence type="ECO:0000313" key="2">
    <source>
        <dbReference type="EMBL" id="KAF0323542.1"/>
    </source>
</evidence>
<dbReference type="OrthoDB" id="4843367at2759"/>
<gene>
    <name evidence="2" type="ORF">GQ607_009223</name>
</gene>
<organism evidence="2 3">
    <name type="scientific">Colletotrichum asianum</name>
    <dbReference type="NCBI Taxonomy" id="702518"/>
    <lineage>
        <taxon>Eukaryota</taxon>
        <taxon>Fungi</taxon>
        <taxon>Dikarya</taxon>
        <taxon>Ascomycota</taxon>
        <taxon>Pezizomycotina</taxon>
        <taxon>Sordariomycetes</taxon>
        <taxon>Hypocreomycetidae</taxon>
        <taxon>Glomerellales</taxon>
        <taxon>Glomerellaceae</taxon>
        <taxon>Colletotrichum</taxon>
        <taxon>Colletotrichum gloeosporioides species complex</taxon>
    </lineage>
</organism>
<feature type="region of interest" description="Disordered" evidence="1">
    <location>
        <begin position="88"/>
        <end position="124"/>
    </location>
</feature>